<dbReference type="EMBL" id="ML979135">
    <property type="protein sequence ID" value="KAF1916950.1"/>
    <property type="molecule type" value="Genomic_DNA"/>
</dbReference>
<sequence>MNNDLTATQQMQIARIEYLNARSMLLRNFLKQCLPDRRWMENPRDPVRSGNGDIKSDFALLERLTGHYEKEEFKKVLRLLYGTCCLTMRSETTATPSFGLSESTENSSVWNGVKSEQSIVQLKRESARSMQQARQPIPRFPHNIIENSDMVVILNARATVLLNASFRELRQQKQIIKLAALALKLWRSRTDHTEWADVMSDLGTTDEERAWIILYLLQLIRDDVYQCLNSAIQEFHNTEGVEQKRHIDVFRESANTWRKLTNRRNEAARGCEHPIESKHRFDLRIIRSRHY</sequence>
<proteinExistence type="predicted"/>
<protein>
    <submittedName>
        <fullName evidence="1">Uncharacterized protein</fullName>
    </submittedName>
</protein>
<organism evidence="1 2">
    <name type="scientific">Ampelomyces quisqualis</name>
    <name type="common">Powdery mildew agent</name>
    <dbReference type="NCBI Taxonomy" id="50730"/>
    <lineage>
        <taxon>Eukaryota</taxon>
        <taxon>Fungi</taxon>
        <taxon>Dikarya</taxon>
        <taxon>Ascomycota</taxon>
        <taxon>Pezizomycotina</taxon>
        <taxon>Dothideomycetes</taxon>
        <taxon>Pleosporomycetidae</taxon>
        <taxon>Pleosporales</taxon>
        <taxon>Pleosporineae</taxon>
        <taxon>Phaeosphaeriaceae</taxon>
        <taxon>Ampelomyces</taxon>
    </lineage>
</organism>
<dbReference type="OrthoDB" id="3798674at2759"/>
<evidence type="ECO:0000313" key="2">
    <source>
        <dbReference type="Proteomes" id="UP000800096"/>
    </source>
</evidence>
<dbReference type="Proteomes" id="UP000800096">
    <property type="component" value="Unassembled WGS sequence"/>
</dbReference>
<name>A0A6A5QQ51_AMPQU</name>
<evidence type="ECO:0000313" key="1">
    <source>
        <dbReference type="EMBL" id="KAF1916950.1"/>
    </source>
</evidence>
<dbReference type="AlphaFoldDB" id="A0A6A5QQ51"/>
<keyword evidence="2" id="KW-1185">Reference proteome</keyword>
<accession>A0A6A5QQ51</accession>
<gene>
    <name evidence="1" type="ORF">BDU57DRAFT_557086</name>
</gene>
<reference evidence="1" key="1">
    <citation type="journal article" date="2020" name="Stud. Mycol.">
        <title>101 Dothideomycetes genomes: a test case for predicting lifestyles and emergence of pathogens.</title>
        <authorList>
            <person name="Haridas S."/>
            <person name="Albert R."/>
            <person name="Binder M."/>
            <person name="Bloem J."/>
            <person name="Labutti K."/>
            <person name="Salamov A."/>
            <person name="Andreopoulos B."/>
            <person name="Baker S."/>
            <person name="Barry K."/>
            <person name="Bills G."/>
            <person name="Bluhm B."/>
            <person name="Cannon C."/>
            <person name="Castanera R."/>
            <person name="Culley D."/>
            <person name="Daum C."/>
            <person name="Ezra D."/>
            <person name="Gonzalez J."/>
            <person name="Henrissat B."/>
            <person name="Kuo A."/>
            <person name="Liang C."/>
            <person name="Lipzen A."/>
            <person name="Lutzoni F."/>
            <person name="Magnuson J."/>
            <person name="Mondo S."/>
            <person name="Nolan M."/>
            <person name="Ohm R."/>
            <person name="Pangilinan J."/>
            <person name="Park H.-J."/>
            <person name="Ramirez L."/>
            <person name="Alfaro M."/>
            <person name="Sun H."/>
            <person name="Tritt A."/>
            <person name="Yoshinaga Y."/>
            <person name="Zwiers L.-H."/>
            <person name="Turgeon B."/>
            <person name="Goodwin S."/>
            <person name="Spatafora J."/>
            <person name="Crous P."/>
            <person name="Grigoriev I."/>
        </authorList>
    </citation>
    <scope>NUCLEOTIDE SEQUENCE</scope>
    <source>
        <strain evidence="1">HMLAC05119</strain>
    </source>
</reference>